<comment type="caution">
    <text evidence="1">The sequence shown here is derived from an EMBL/GenBank/DDBJ whole genome shotgun (WGS) entry which is preliminary data.</text>
</comment>
<reference evidence="1" key="1">
    <citation type="submission" date="2021-10" db="EMBL/GenBank/DDBJ databases">
        <authorList>
            <person name="Mesa V."/>
        </authorList>
    </citation>
    <scope>NUCLEOTIDE SEQUENCE</scope>
    <source>
        <strain evidence="1">CC3_PB</strain>
    </source>
</reference>
<dbReference type="EMBL" id="CAKJVE010000004">
    <property type="protein sequence ID" value="CAG9708185.1"/>
    <property type="molecule type" value="Genomic_DNA"/>
</dbReference>
<sequence>MLPEERIGADGIQISMIALKELLKKEEVTFKCERILLMILMLLEIAV</sequence>
<dbReference type="Proteomes" id="UP000789738">
    <property type="component" value="Unassembled WGS sequence"/>
</dbReference>
<evidence type="ECO:0000313" key="2">
    <source>
        <dbReference type="Proteomes" id="UP000789738"/>
    </source>
</evidence>
<gene>
    <name evidence="1" type="ORF">CNEO_43451</name>
</gene>
<protein>
    <submittedName>
        <fullName evidence="1">Uncharacterized protein</fullName>
    </submittedName>
</protein>
<accession>A0AA86MPM2</accession>
<name>A0AA86MPM2_9CLOT</name>
<dbReference type="AlphaFoldDB" id="A0AA86MPM2"/>
<organism evidence="1 2">
    <name type="scientific">Clostridium neonatale</name>
    <dbReference type="NCBI Taxonomy" id="137838"/>
    <lineage>
        <taxon>Bacteria</taxon>
        <taxon>Bacillati</taxon>
        <taxon>Bacillota</taxon>
        <taxon>Clostridia</taxon>
        <taxon>Eubacteriales</taxon>
        <taxon>Clostridiaceae</taxon>
        <taxon>Clostridium</taxon>
    </lineage>
</organism>
<evidence type="ECO:0000313" key="1">
    <source>
        <dbReference type="EMBL" id="CAG9708185.1"/>
    </source>
</evidence>
<proteinExistence type="predicted"/>